<dbReference type="HOGENOM" id="CLU_858229_0_0_1"/>
<evidence type="ECO:0000313" key="1">
    <source>
        <dbReference type="EMBL" id="GAK66913.1"/>
    </source>
</evidence>
<name>A0A081CJR7_PSEA2</name>
<evidence type="ECO:0000313" key="2">
    <source>
        <dbReference type="Proteomes" id="UP000053758"/>
    </source>
</evidence>
<proteinExistence type="predicted"/>
<protein>
    <submittedName>
        <fullName evidence="1">Uncharacterized protein</fullName>
    </submittedName>
</protein>
<gene>
    <name evidence="1" type="ORF">PAN0_015c5137</name>
</gene>
<dbReference type="GeneID" id="26305904"/>
<reference evidence="1" key="1">
    <citation type="submission" date="2014-07" db="EMBL/GenBank/DDBJ databases">
        <title>Draft genome sequence of the yeast Pseudozyma antarctica JCM 10317 known as a producer of lipase B which used in a wide range of industrial applications.</title>
        <authorList>
            <person name="Morita T."/>
            <person name="Saika A."/>
            <person name="Koike H."/>
        </authorList>
    </citation>
    <scope>NUCLEOTIDE SEQUENCE</scope>
    <source>
        <strain evidence="1">JCM 10317</strain>
    </source>
</reference>
<dbReference type="Proteomes" id="UP000053758">
    <property type="component" value="Unassembled WGS sequence"/>
</dbReference>
<dbReference type="RefSeq" id="XP_014654933.1">
    <property type="nucleotide sequence ID" value="XM_014799447.1"/>
</dbReference>
<dbReference type="EMBL" id="DF830082">
    <property type="protein sequence ID" value="GAK66913.1"/>
    <property type="molecule type" value="Genomic_DNA"/>
</dbReference>
<organism evidence="1">
    <name type="scientific">Pseudozyma antarctica</name>
    <name type="common">Yeast</name>
    <name type="synonym">Candida antarctica</name>
    <dbReference type="NCBI Taxonomy" id="84753"/>
    <lineage>
        <taxon>Eukaryota</taxon>
        <taxon>Fungi</taxon>
        <taxon>Dikarya</taxon>
        <taxon>Basidiomycota</taxon>
        <taxon>Ustilaginomycotina</taxon>
        <taxon>Ustilaginomycetes</taxon>
        <taxon>Ustilaginales</taxon>
        <taxon>Ustilaginaceae</taxon>
        <taxon>Moesziomyces</taxon>
    </lineage>
</organism>
<keyword evidence="2" id="KW-1185">Reference proteome</keyword>
<sequence>MHGAPAQRHFRCTTDAPDGSAFTFVPATTTAASIPAIPCSLQVRIAMSFSLLSTQPLLRGGQLAARTLRAAPALPIQAGLVRSMHTRPTPPAGPAARRAWPLKTLGGGLVAGGGWFYLGTTPEQRAFSIHSPAESEAPVKGSSTLVRPASPSAPRRQTVTLVFVTSQATRTGMVKSLMSSLAGGSGEQQKWLSWIGYFREAGYDCIQMNLALPETGGDLADELHHQIRLSNLQRQPVLFVHHSGDKDEAAQAVSRYIQPGQAAGGFWSKIFGGGAFSARPAISGLVVISDADAAQAGQLFTKHPKLNTLVVASGPEEGKKGKATLMDAEKKSHEALVKDIERWLIREGYEG</sequence>
<accession>A0A081CJR7</accession>
<dbReference type="AlphaFoldDB" id="A0A081CJR7"/>